<reference evidence="2" key="1">
    <citation type="submission" date="2015-02" db="EMBL/GenBank/DDBJ databases">
        <authorList>
            <person name="Gomez-Escribano P.J."/>
        </authorList>
    </citation>
    <scope>NUCLEOTIDE SEQUENCE [LARGE SCALE GENOMIC DNA]</scope>
    <source>
        <strain evidence="2">C34 (DSM 42122 / NRRL B-24963)</strain>
        <plasmid evidence="2">pSLE1</plasmid>
    </source>
</reference>
<dbReference type="Pfam" id="PF19746">
    <property type="entry name" value="DUF6233"/>
    <property type="match status" value="1"/>
</dbReference>
<evidence type="ECO:0000313" key="1">
    <source>
        <dbReference type="EMBL" id="CQR59239.1"/>
    </source>
</evidence>
<dbReference type="AlphaFoldDB" id="A0A0F7VKK0"/>
<protein>
    <submittedName>
        <fullName evidence="1">Sle1_072 protein</fullName>
    </submittedName>
</protein>
<dbReference type="KEGG" id="sle:sle1_072"/>
<name>A0A0F7VKK0_STRLW</name>
<evidence type="ECO:0000313" key="2">
    <source>
        <dbReference type="Proteomes" id="UP000035016"/>
    </source>
</evidence>
<accession>A0A0F7VKK0</accession>
<dbReference type="PATRIC" id="fig|1437453.6.peg.7197"/>
<keyword evidence="1" id="KW-0614">Plasmid</keyword>
<dbReference type="EMBL" id="LN831788">
    <property type="protein sequence ID" value="CQR59239.1"/>
    <property type="molecule type" value="Genomic_DNA"/>
</dbReference>
<organism evidence="1 2">
    <name type="scientific">Streptomyces leeuwenhoekii</name>
    <dbReference type="NCBI Taxonomy" id="1437453"/>
    <lineage>
        <taxon>Bacteria</taxon>
        <taxon>Bacillati</taxon>
        <taxon>Actinomycetota</taxon>
        <taxon>Actinomycetes</taxon>
        <taxon>Kitasatosporales</taxon>
        <taxon>Streptomycetaceae</taxon>
        <taxon>Streptomyces</taxon>
    </lineage>
</organism>
<dbReference type="Proteomes" id="UP000035016">
    <property type="component" value="Plasmid pSLE1"/>
</dbReference>
<gene>
    <name evidence="1" type="ORF">sle1_072</name>
</gene>
<geneLocation type="plasmid" evidence="1 2">
    <name>pSLE1</name>
</geneLocation>
<dbReference type="InterPro" id="IPR046200">
    <property type="entry name" value="DUF6233"/>
</dbReference>
<sequence>MSGLPLDARLAKLRALEEWLDWQLNNTRQKIRTLEAQRDREQQQAQRAWAESRWKLEPARDRRTVLHRGGCGIWKGGHGYLDRQEVLLALEDETLAVEMCGVCNPEPGLRQA</sequence>
<proteinExistence type="predicted"/>